<dbReference type="InterPro" id="IPR027417">
    <property type="entry name" value="P-loop_NTPase"/>
</dbReference>
<sequence length="484" mass="53220">MFSKYKKVEKPTAAKVVELPKADKAPSAAAPAAAAAKPASMRRPTQLAAAQALPMDKERKRKERLNDIKLDLHHTLLDNLNLAALETATEKDLRAEITAISVEALEDKGIALNRDDRQLVFQELYDEVTGLGPLEPLLKDESISDILINGPKRIFIERNGKLGLSEVTFKDEKHLLRIIDKIVSAVGRRVDESNPYVDARLADGSRFNAMVGPIAIDGSLVSIRKFKKDKLGIDDLVGFGAFSEEMAAYLQAAVATRLNIIVSGGTGSGKTTTLNALSSFIDNSERILTIEDTAELQLQQIHVGRMESRPPNVEGKGEVSPRDCLKNALRMRPDRIIVGETRGEEVIDMLQAMNTGHDGSMTTIHANNPRDGISRLENMIAMAGIEMPLKAVRTQISSAVNLIVQASRLQDGSRRMTSITEITGMEGDVISMQEVFRFQRVGLTPDNKIMGHFTATGVRSHFSERFRLWGYDLPAEIFEPVAAE</sequence>
<evidence type="ECO:0000313" key="5">
    <source>
        <dbReference type="EMBL" id="CUH73328.1"/>
    </source>
</evidence>
<feature type="region of interest" description="Disordered" evidence="2">
    <location>
        <begin position="19"/>
        <end position="58"/>
    </location>
</feature>
<dbReference type="Gene3D" id="3.30.450.380">
    <property type="match status" value="1"/>
</dbReference>
<evidence type="ECO:0000256" key="1">
    <source>
        <dbReference type="ARBA" id="ARBA00006611"/>
    </source>
</evidence>
<accession>A0A0P1G560</accession>
<evidence type="ECO:0000313" key="7">
    <source>
        <dbReference type="Proteomes" id="UP000051887"/>
    </source>
</evidence>
<evidence type="ECO:0000256" key="2">
    <source>
        <dbReference type="SAM" id="MobiDB-lite"/>
    </source>
</evidence>
<evidence type="ECO:0000259" key="3">
    <source>
        <dbReference type="Pfam" id="PF00437"/>
    </source>
</evidence>
<dbReference type="InterPro" id="IPR001482">
    <property type="entry name" value="T2SS/T4SS_dom"/>
</dbReference>
<proteinExistence type="inferred from homology"/>
<dbReference type="PANTHER" id="PTHR30486:SF15">
    <property type="entry name" value="TYPE II_IV SECRETION SYSTEM ATPASE"/>
    <property type="match status" value="1"/>
</dbReference>
<dbReference type="FunFam" id="3.40.50.300:FF:000521">
    <property type="entry name" value="Type II secretion system protein E"/>
    <property type="match status" value="1"/>
</dbReference>
<dbReference type="EMBL" id="CYSB01000030">
    <property type="protein sequence ID" value="CUH68060.1"/>
    <property type="molecule type" value="Genomic_DNA"/>
</dbReference>
<protein>
    <submittedName>
        <fullName evidence="4 5">Conjugal transfer proteinc/MT3759</fullName>
    </submittedName>
</protein>
<comment type="similarity">
    <text evidence="1">Belongs to the GSP E family.</text>
</comment>
<dbReference type="GO" id="GO:0016887">
    <property type="term" value="F:ATP hydrolysis activity"/>
    <property type="evidence" value="ECO:0007669"/>
    <property type="project" value="InterPro"/>
</dbReference>
<dbReference type="InterPro" id="IPR050921">
    <property type="entry name" value="T4SS_GSP_E_ATPase"/>
</dbReference>
<keyword evidence="6" id="KW-1185">Reference proteome</keyword>
<evidence type="ECO:0000313" key="4">
    <source>
        <dbReference type="EMBL" id="CUH68060.1"/>
    </source>
</evidence>
<dbReference type="Gene3D" id="3.40.50.300">
    <property type="entry name" value="P-loop containing nucleotide triphosphate hydrolases"/>
    <property type="match status" value="1"/>
</dbReference>
<feature type="compositionally biased region" description="Low complexity" evidence="2">
    <location>
        <begin position="25"/>
        <end position="39"/>
    </location>
</feature>
<dbReference type="OrthoDB" id="9810761at2"/>
<dbReference type="Pfam" id="PF00437">
    <property type="entry name" value="T2SSE"/>
    <property type="match status" value="1"/>
</dbReference>
<gene>
    <name evidence="4" type="ORF">TL5118_02457</name>
    <name evidence="5" type="ORF">TL5120_03136</name>
</gene>
<dbReference type="RefSeq" id="WP_058244487.1">
    <property type="nucleotide sequence ID" value="NZ_CYSB01000030.1"/>
</dbReference>
<dbReference type="SUPFAM" id="SSF52540">
    <property type="entry name" value="P-loop containing nucleoside triphosphate hydrolases"/>
    <property type="match status" value="1"/>
</dbReference>
<dbReference type="Proteomes" id="UP000051086">
    <property type="component" value="Unassembled WGS sequence"/>
</dbReference>
<name>A0A0P1G560_9RHOB</name>
<reference evidence="5 7" key="1">
    <citation type="submission" date="2015-09" db="EMBL/GenBank/DDBJ databases">
        <authorList>
            <consortium name="Swine Surveillance"/>
        </authorList>
    </citation>
    <scope>NUCLEOTIDE SEQUENCE [LARGE SCALE GENOMIC DNA]</scope>
    <source>
        <strain evidence="5 7">5120</strain>
    </source>
</reference>
<dbReference type="AlphaFoldDB" id="A0A0P1G560"/>
<dbReference type="Proteomes" id="UP000051887">
    <property type="component" value="Unassembled WGS sequence"/>
</dbReference>
<reference evidence="4 6" key="2">
    <citation type="submission" date="2015-09" db="EMBL/GenBank/DDBJ databases">
        <authorList>
            <person name="Rodrigo-Torres L."/>
            <person name="Arahal D.R."/>
        </authorList>
    </citation>
    <scope>NUCLEOTIDE SEQUENCE [LARGE SCALE GENOMIC DNA]</scope>
    <source>
        <strain evidence="4 6">CECT 5118</strain>
    </source>
</reference>
<dbReference type="CDD" id="cd01130">
    <property type="entry name" value="VirB11-like_ATPase"/>
    <property type="match status" value="1"/>
</dbReference>
<dbReference type="EMBL" id="CYSC01000040">
    <property type="protein sequence ID" value="CUH73328.1"/>
    <property type="molecule type" value="Genomic_DNA"/>
</dbReference>
<organism evidence="5 7">
    <name type="scientific">Thalassovita autumnalis</name>
    <dbReference type="NCBI Taxonomy" id="2072972"/>
    <lineage>
        <taxon>Bacteria</taxon>
        <taxon>Pseudomonadati</taxon>
        <taxon>Pseudomonadota</taxon>
        <taxon>Alphaproteobacteria</taxon>
        <taxon>Rhodobacterales</taxon>
        <taxon>Roseobacteraceae</taxon>
        <taxon>Thalassovita</taxon>
    </lineage>
</organism>
<evidence type="ECO:0000313" key="6">
    <source>
        <dbReference type="Proteomes" id="UP000051086"/>
    </source>
</evidence>
<feature type="domain" description="Bacterial type II secretion system protein E" evidence="3">
    <location>
        <begin position="129"/>
        <end position="405"/>
    </location>
</feature>
<dbReference type="PANTHER" id="PTHR30486">
    <property type="entry name" value="TWITCHING MOTILITY PROTEIN PILT"/>
    <property type="match status" value="1"/>
</dbReference>